<gene>
    <name evidence="2" type="ORF">ACFOUO_00945</name>
</gene>
<feature type="transmembrane region" description="Helical" evidence="1">
    <location>
        <begin position="76"/>
        <end position="94"/>
    </location>
</feature>
<proteinExistence type="predicted"/>
<keyword evidence="1" id="KW-1133">Transmembrane helix</keyword>
<accession>A0ABV8JDS5</accession>
<evidence type="ECO:0000313" key="2">
    <source>
        <dbReference type="EMBL" id="MFC4075371.1"/>
    </source>
</evidence>
<feature type="transmembrane region" description="Helical" evidence="1">
    <location>
        <begin position="14"/>
        <end position="32"/>
    </location>
</feature>
<dbReference type="Pfam" id="PF01944">
    <property type="entry name" value="SpoIIM"/>
    <property type="match status" value="1"/>
</dbReference>
<evidence type="ECO:0000256" key="1">
    <source>
        <dbReference type="SAM" id="Phobius"/>
    </source>
</evidence>
<evidence type="ECO:0000313" key="3">
    <source>
        <dbReference type="Proteomes" id="UP001595843"/>
    </source>
</evidence>
<dbReference type="Proteomes" id="UP001595843">
    <property type="component" value="Unassembled WGS sequence"/>
</dbReference>
<dbReference type="PANTHER" id="PTHR35337:SF1">
    <property type="entry name" value="SLR1478 PROTEIN"/>
    <property type="match status" value="1"/>
</dbReference>
<dbReference type="InterPro" id="IPR002798">
    <property type="entry name" value="SpoIIM-like"/>
</dbReference>
<dbReference type="EMBL" id="JBHSAP010000004">
    <property type="protein sequence ID" value="MFC4075371.1"/>
    <property type="molecule type" value="Genomic_DNA"/>
</dbReference>
<organism evidence="2 3">
    <name type="scientific">Salinithrix halophila</name>
    <dbReference type="NCBI Taxonomy" id="1485204"/>
    <lineage>
        <taxon>Bacteria</taxon>
        <taxon>Bacillati</taxon>
        <taxon>Bacillota</taxon>
        <taxon>Bacilli</taxon>
        <taxon>Bacillales</taxon>
        <taxon>Thermoactinomycetaceae</taxon>
        <taxon>Salinithrix</taxon>
    </lineage>
</organism>
<feature type="transmembrane region" description="Helical" evidence="1">
    <location>
        <begin position="134"/>
        <end position="158"/>
    </location>
</feature>
<keyword evidence="1" id="KW-0472">Membrane</keyword>
<name>A0ABV8JDS5_9BACL</name>
<feature type="transmembrane region" description="Helical" evidence="1">
    <location>
        <begin position="178"/>
        <end position="201"/>
    </location>
</feature>
<keyword evidence="3" id="KW-1185">Reference proteome</keyword>
<protein>
    <submittedName>
        <fullName evidence="2">Stage II sporulation protein M</fullName>
    </submittedName>
</protein>
<sequence>MGRFLEALRSERRLIWLATLLLVGSAILGYAASESILSVMKNSPMWEQIQETVKAIKRQPDFFHAFQIIFLNNLRAAATMLGLGLFFGVFPMIALVSNGVLLGLVLAIAGQSGANPFFVLVTKILPHGILELPAILIAAAFGIRLGILAARGLVSLFSPALRVQNMQEWQQLFQRIPVVVLGVSVMLIIAAVIESSLIVFLS</sequence>
<dbReference type="RefSeq" id="WP_380701228.1">
    <property type="nucleotide sequence ID" value="NZ_JBHSAP010000004.1"/>
</dbReference>
<dbReference type="PANTHER" id="PTHR35337">
    <property type="entry name" value="SLR1478 PROTEIN"/>
    <property type="match status" value="1"/>
</dbReference>
<keyword evidence="1" id="KW-0812">Transmembrane</keyword>
<feature type="transmembrane region" description="Helical" evidence="1">
    <location>
        <begin position="100"/>
        <end position="122"/>
    </location>
</feature>
<reference evidence="3" key="1">
    <citation type="journal article" date="2019" name="Int. J. Syst. Evol. Microbiol.">
        <title>The Global Catalogue of Microorganisms (GCM) 10K type strain sequencing project: providing services to taxonomists for standard genome sequencing and annotation.</title>
        <authorList>
            <consortium name="The Broad Institute Genomics Platform"/>
            <consortium name="The Broad Institute Genome Sequencing Center for Infectious Disease"/>
            <person name="Wu L."/>
            <person name="Ma J."/>
        </authorList>
    </citation>
    <scope>NUCLEOTIDE SEQUENCE [LARGE SCALE GENOMIC DNA]</scope>
    <source>
        <strain evidence="3">IBRC-M 10813</strain>
    </source>
</reference>
<comment type="caution">
    <text evidence="2">The sequence shown here is derived from an EMBL/GenBank/DDBJ whole genome shotgun (WGS) entry which is preliminary data.</text>
</comment>